<protein>
    <submittedName>
        <fullName evidence="1">Uncharacterized protein</fullName>
    </submittedName>
</protein>
<evidence type="ECO:0000313" key="3">
    <source>
        <dbReference type="Proteomes" id="UP000046122"/>
    </source>
</evidence>
<name>A0A090ERK3_MESPL</name>
<dbReference type="Proteomes" id="UP000046122">
    <property type="component" value="Unassembled WGS sequence"/>
</dbReference>
<dbReference type="AlphaFoldDB" id="A0A090ERK3"/>
<organism evidence="1 4">
    <name type="scientific">Mesorhizobium plurifarium</name>
    <dbReference type="NCBI Taxonomy" id="69974"/>
    <lineage>
        <taxon>Bacteria</taxon>
        <taxon>Pseudomonadati</taxon>
        <taxon>Pseudomonadota</taxon>
        <taxon>Alphaproteobacteria</taxon>
        <taxon>Hyphomicrobiales</taxon>
        <taxon>Phyllobacteriaceae</taxon>
        <taxon>Mesorhizobium</taxon>
    </lineage>
</organism>
<gene>
    <name evidence="2" type="ORF">MPL3365_450005</name>
    <name evidence="1" type="ORF">MPLDJ20_170160</name>
</gene>
<evidence type="ECO:0000313" key="1">
    <source>
        <dbReference type="EMBL" id="CDX34054.1"/>
    </source>
</evidence>
<dbReference type="Proteomes" id="UP000046373">
    <property type="component" value="Unassembled WGS sequence"/>
</dbReference>
<dbReference type="GeneID" id="31889984"/>
<dbReference type="EMBL" id="CCNE01000040">
    <property type="protein sequence ID" value="CDX60814.1"/>
    <property type="molecule type" value="Genomic_DNA"/>
</dbReference>
<evidence type="ECO:0000313" key="4">
    <source>
        <dbReference type="Proteomes" id="UP000046373"/>
    </source>
</evidence>
<proteinExistence type="predicted"/>
<dbReference type="EMBL" id="CCNB01000009">
    <property type="protein sequence ID" value="CDX34054.1"/>
    <property type="molecule type" value="Genomic_DNA"/>
</dbReference>
<accession>A0A090ERK3</accession>
<sequence>MVAATADVAPLLWRDHLAALGALRRGVAIQSSVDAADGIRARRILFSLGQPSGDMLAALDALDRFERAIVECDDPSTIEMRRRNCLVILDRLAAKGLPRAS</sequence>
<reference evidence="3 4" key="1">
    <citation type="submission" date="2014-08" db="EMBL/GenBank/DDBJ databases">
        <authorList>
            <person name="Moulin Lionel"/>
        </authorList>
    </citation>
    <scope>NUCLEOTIDE SEQUENCE [LARGE SCALE GENOMIC DNA]</scope>
</reference>
<evidence type="ECO:0000313" key="2">
    <source>
        <dbReference type="EMBL" id="CDX60814.1"/>
    </source>
</evidence>